<accession>A0A0C3NA84</accession>
<protein>
    <submittedName>
        <fullName evidence="1">Uncharacterized protein</fullName>
    </submittedName>
</protein>
<gene>
    <name evidence="1" type="ORF">PHLGIDRAFT_359692</name>
</gene>
<dbReference type="Proteomes" id="UP000053257">
    <property type="component" value="Unassembled WGS sequence"/>
</dbReference>
<reference evidence="1 2" key="1">
    <citation type="journal article" date="2014" name="PLoS Genet.">
        <title>Analysis of the Phlebiopsis gigantea genome, transcriptome and secretome provides insight into its pioneer colonization strategies of wood.</title>
        <authorList>
            <person name="Hori C."/>
            <person name="Ishida T."/>
            <person name="Igarashi K."/>
            <person name="Samejima M."/>
            <person name="Suzuki H."/>
            <person name="Master E."/>
            <person name="Ferreira P."/>
            <person name="Ruiz-Duenas F.J."/>
            <person name="Held B."/>
            <person name="Canessa P."/>
            <person name="Larrondo L.F."/>
            <person name="Schmoll M."/>
            <person name="Druzhinina I.S."/>
            <person name="Kubicek C.P."/>
            <person name="Gaskell J.A."/>
            <person name="Kersten P."/>
            <person name="St John F."/>
            <person name="Glasner J."/>
            <person name="Sabat G."/>
            <person name="Splinter BonDurant S."/>
            <person name="Syed K."/>
            <person name="Yadav J."/>
            <person name="Mgbeahuruike A.C."/>
            <person name="Kovalchuk A."/>
            <person name="Asiegbu F.O."/>
            <person name="Lackner G."/>
            <person name="Hoffmeister D."/>
            <person name="Rencoret J."/>
            <person name="Gutierrez A."/>
            <person name="Sun H."/>
            <person name="Lindquist E."/>
            <person name="Barry K."/>
            <person name="Riley R."/>
            <person name="Grigoriev I.V."/>
            <person name="Henrissat B."/>
            <person name="Kues U."/>
            <person name="Berka R.M."/>
            <person name="Martinez A.T."/>
            <person name="Covert S.F."/>
            <person name="Blanchette R.A."/>
            <person name="Cullen D."/>
        </authorList>
    </citation>
    <scope>NUCLEOTIDE SEQUENCE [LARGE SCALE GENOMIC DNA]</scope>
    <source>
        <strain evidence="1 2">11061_1 CR5-6</strain>
    </source>
</reference>
<evidence type="ECO:0000313" key="2">
    <source>
        <dbReference type="Proteomes" id="UP000053257"/>
    </source>
</evidence>
<proteinExistence type="predicted"/>
<organism evidence="1 2">
    <name type="scientific">Phlebiopsis gigantea (strain 11061_1 CR5-6)</name>
    <name type="common">White-rot fungus</name>
    <name type="synonym">Peniophora gigantea</name>
    <dbReference type="NCBI Taxonomy" id="745531"/>
    <lineage>
        <taxon>Eukaryota</taxon>
        <taxon>Fungi</taxon>
        <taxon>Dikarya</taxon>
        <taxon>Basidiomycota</taxon>
        <taxon>Agaricomycotina</taxon>
        <taxon>Agaricomycetes</taxon>
        <taxon>Polyporales</taxon>
        <taxon>Phanerochaetaceae</taxon>
        <taxon>Phlebiopsis</taxon>
    </lineage>
</organism>
<dbReference type="EMBL" id="KN840802">
    <property type="protein sequence ID" value="KIP01389.1"/>
    <property type="molecule type" value="Genomic_DNA"/>
</dbReference>
<keyword evidence="2" id="KW-1185">Reference proteome</keyword>
<dbReference type="HOGENOM" id="CLU_1384602_0_0_1"/>
<sequence>MSYRTCDTLRTQVASSTEEDGAWACLCRLEHASTDGCPTQDRGAWRSESLAGRRAMCGRGICLCLVCACRSLKFPDKAGLPSVLTLSQGSCALISAHLVAKSRCYQPTQHVVIQTPLWTQWTGLTNIGGAWHCPRTTRHDLGRAAHGSAPALGLLAPPHDLPGEGESRESVLESLQYDRGNLGIERRLQRDHLARRS</sequence>
<name>A0A0C3NA84_PHLG1</name>
<evidence type="ECO:0000313" key="1">
    <source>
        <dbReference type="EMBL" id="KIP01389.1"/>
    </source>
</evidence>
<dbReference type="AlphaFoldDB" id="A0A0C3NA84"/>